<evidence type="ECO:0000256" key="7">
    <source>
        <dbReference type="SAM" id="Phobius"/>
    </source>
</evidence>
<feature type="transmembrane region" description="Helical" evidence="7">
    <location>
        <begin position="339"/>
        <end position="363"/>
    </location>
</feature>
<organism evidence="9 10">
    <name type="scientific">Saccharopolyspora kobensis</name>
    <dbReference type="NCBI Taxonomy" id="146035"/>
    <lineage>
        <taxon>Bacteria</taxon>
        <taxon>Bacillati</taxon>
        <taxon>Actinomycetota</taxon>
        <taxon>Actinomycetes</taxon>
        <taxon>Pseudonocardiales</taxon>
        <taxon>Pseudonocardiaceae</taxon>
        <taxon>Saccharopolyspora</taxon>
    </lineage>
</organism>
<proteinExistence type="predicted"/>
<name>A0A1H6CAA3_9PSEU</name>
<feature type="transmembrane region" description="Helical" evidence="7">
    <location>
        <begin position="177"/>
        <end position="198"/>
    </location>
</feature>
<feature type="transmembrane region" description="Helical" evidence="7">
    <location>
        <begin position="408"/>
        <end position="427"/>
    </location>
</feature>
<dbReference type="PROSITE" id="PS50850">
    <property type="entry name" value="MFS"/>
    <property type="match status" value="1"/>
</dbReference>
<feature type="compositionally biased region" description="Pro residues" evidence="6">
    <location>
        <begin position="438"/>
        <end position="453"/>
    </location>
</feature>
<sequence length="453" mass="45456">MPGSRWGLESDEDGCPRSRSGSLSIQFVVTPKRGEPPADFPSFPERRTVPFALVALAVGAFGIGTAEFVMMGVLPQAAAELGVSIPTAGNLISGYALGVVVGAPALTLLGARLSRKTMLVLTMSMFTAGNALFALAPSAGVGVFFRFLTGLPHGAFFGAGAVVAATMAGPGNRAKAVSMMFMGLTLANVVGVPLGTLLGQQFGWRATFAVVAVIGMAGVAAIARLVPDQGRPVAGQSAVLEQLAAFRSPQVWLALAIVTFGLGGTFAVLSYLTPILTDVSGYSPTGVTVLLALAGLGMTAGNFLGGRIADKAVMPGVYAALVGVAAVLGLFTFTSGNKVAAAVTVFAIGAVGFMVAPIMQALVMDKAGGAPSLVSAALQSAFNIANSIGAYAGGLVIAHGLGLLAPNLVGVALAAIGIALAATLGTVDRKRPEVARPEPVPAPVRPLPQPVPA</sequence>
<feature type="transmembrane region" description="Helical" evidence="7">
    <location>
        <begin position="285"/>
        <end position="304"/>
    </location>
</feature>
<feature type="transmembrane region" description="Helical" evidence="7">
    <location>
        <begin position="51"/>
        <end position="72"/>
    </location>
</feature>
<evidence type="ECO:0000256" key="4">
    <source>
        <dbReference type="ARBA" id="ARBA00022989"/>
    </source>
</evidence>
<keyword evidence="5 7" id="KW-0472">Membrane</keyword>
<dbReference type="GO" id="GO:0022857">
    <property type="term" value="F:transmembrane transporter activity"/>
    <property type="evidence" value="ECO:0007669"/>
    <property type="project" value="InterPro"/>
</dbReference>
<gene>
    <name evidence="9" type="ORF">SAMN02982929_03268</name>
</gene>
<evidence type="ECO:0000256" key="6">
    <source>
        <dbReference type="SAM" id="MobiDB-lite"/>
    </source>
</evidence>
<dbReference type="Pfam" id="PF07690">
    <property type="entry name" value="MFS_1"/>
    <property type="match status" value="1"/>
</dbReference>
<feature type="region of interest" description="Disordered" evidence="6">
    <location>
        <begin position="431"/>
        <end position="453"/>
    </location>
</feature>
<evidence type="ECO:0000256" key="1">
    <source>
        <dbReference type="ARBA" id="ARBA00004651"/>
    </source>
</evidence>
<evidence type="ECO:0000256" key="5">
    <source>
        <dbReference type="ARBA" id="ARBA00023136"/>
    </source>
</evidence>
<dbReference type="GO" id="GO:0005886">
    <property type="term" value="C:plasma membrane"/>
    <property type="evidence" value="ECO:0007669"/>
    <property type="project" value="UniProtKB-SubCell"/>
</dbReference>
<feature type="transmembrane region" description="Helical" evidence="7">
    <location>
        <begin position="384"/>
        <end position="402"/>
    </location>
</feature>
<feature type="domain" description="Major facilitator superfamily (MFS) profile" evidence="8">
    <location>
        <begin position="52"/>
        <end position="429"/>
    </location>
</feature>
<dbReference type="InterPro" id="IPR020846">
    <property type="entry name" value="MFS_dom"/>
</dbReference>
<dbReference type="InterPro" id="IPR036259">
    <property type="entry name" value="MFS_trans_sf"/>
</dbReference>
<protein>
    <submittedName>
        <fullName evidence="9">MFS transporter, DHA1 family, arabinose polymer transporter</fullName>
    </submittedName>
</protein>
<feature type="transmembrane region" description="Helical" evidence="7">
    <location>
        <begin position="92"/>
        <end position="111"/>
    </location>
</feature>
<evidence type="ECO:0000313" key="9">
    <source>
        <dbReference type="EMBL" id="SEG69904.1"/>
    </source>
</evidence>
<dbReference type="EMBL" id="FNVB01000004">
    <property type="protein sequence ID" value="SEG69904.1"/>
    <property type="molecule type" value="Genomic_DNA"/>
</dbReference>
<dbReference type="InterPro" id="IPR050189">
    <property type="entry name" value="MFS_Efflux_Transporters"/>
</dbReference>
<dbReference type="Proteomes" id="UP000236729">
    <property type="component" value="Unassembled WGS sequence"/>
</dbReference>
<dbReference type="SUPFAM" id="SSF103473">
    <property type="entry name" value="MFS general substrate transporter"/>
    <property type="match status" value="1"/>
</dbReference>
<reference evidence="10" key="1">
    <citation type="submission" date="2016-10" db="EMBL/GenBank/DDBJ databases">
        <authorList>
            <person name="Varghese N."/>
            <person name="Submissions S."/>
        </authorList>
    </citation>
    <scope>NUCLEOTIDE SEQUENCE [LARGE SCALE GENOMIC DNA]</scope>
    <source>
        <strain evidence="10">ATCC 20501</strain>
    </source>
</reference>
<evidence type="ECO:0000256" key="3">
    <source>
        <dbReference type="ARBA" id="ARBA00022692"/>
    </source>
</evidence>
<keyword evidence="4 7" id="KW-1133">Transmembrane helix</keyword>
<dbReference type="CDD" id="cd17324">
    <property type="entry name" value="MFS_NepI_like"/>
    <property type="match status" value="1"/>
</dbReference>
<evidence type="ECO:0000259" key="8">
    <source>
        <dbReference type="PROSITE" id="PS50850"/>
    </source>
</evidence>
<dbReference type="PANTHER" id="PTHR43124">
    <property type="entry name" value="PURINE EFFLUX PUMP PBUE"/>
    <property type="match status" value="1"/>
</dbReference>
<comment type="subcellular location">
    <subcellularLocation>
        <location evidence="1">Cell membrane</location>
        <topology evidence="1">Multi-pass membrane protein</topology>
    </subcellularLocation>
</comment>
<feature type="transmembrane region" description="Helical" evidence="7">
    <location>
        <begin position="204"/>
        <end position="226"/>
    </location>
</feature>
<feature type="transmembrane region" description="Helical" evidence="7">
    <location>
        <begin position="316"/>
        <end position="333"/>
    </location>
</feature>
<dbReference type="InterPro" id="IPR011701">
    <property type="entry name" value="MFS"/>
</dbReference>
<accession>A0A1H6CAA3</accession>
<keyword evidence="2" id="KW-1003">Cell membrane</keyword>
<dbReference type="AlphaFoldDB" id="A0A1H6CAA3"/>
<feature type="region of interest" description="Disordered" evidence="6">
    <location>
        <begin position="1"/>
        <end position="20"/>
    </location>
</feature>
<feature type="transmembrane region" description="Helical" evidence="7">
    <location>
        <begin position="118"/>
        <end position="137"/>
    </location>
</feature>
<keyword evidence="3 7" id="KW-0812">Transmembrane</keyword>
<evidence type="ECO:0000256" key="2">
    <source>
        <dbReference type="ARBA" id="ARBA00022475"/>
    </source>
</evidence>
<dbReference type="Gene3D" id="1.20.1250.20">
    <property type="entry name" value="MFS general substrate transporter like domains"/>
    <property type="match status" value="1"/>
</dbReference>
<feature type="transmembrane region" description="Helical" evidence="7">
    <location>
        <begin position="251"/>
        <end position="273"/>
    </location>
</feature>
<dbReference type="PANTHER" id="PTHR43124:SF3">
    <property type="entry name" value="CHLORAMPHENICOL EFFLUX PUMP RV0191"/>
    <property type="match status" value="1"/>
</dbReference>
<feature type="transmembrane region" description="Helical" evidence="7">
    <location>
        <begin position="143"/>
        <end position="165"/>
    </location>
</feature>
<evidence type="ECO:0000313" key="10">
    <source>
        <dbReference type="Proteomes" id="UP000236729"/>
    </source>
</evidence>